<comment type="similarity">
    <text evidence="2">Belongs to the ATP-dependent AMP-binding enzyme family.</text>
</comment>
<dbReference type="PROSITE" id="PS00455">
    <property type="entry name" value="AMP_BINDING"/>
    <property type="match status" value="2"/>
</dbReference>
<proteinExistence type="inferred from homology"/>
<feature type="non-terminal residue" evidence="6">
    <location>
        <position position="2850"/>
    </location>
</feature>
<dbReference type="GO" id="GO:0043041">
    <property type="term" value="P:amino acid activation for nonribosomal peptide biosynthetic process"/>
    <property type="evidence" value="ECO:0007669"/>
    <property type="project" value="TreeGrafter"/>
</dbReference>
<dbReference type="InterPro" id="IPR042099">
    <property type="entry name" value="ANL_N_sf"/>
</dbReference>
<evidence type="ECO:0000313" key="7">
    <source>
        <dbReference type="Proteomes" id="UP000556084"/>
    </source>
</evidence>
<gene>
    <name evidence="6" type="ORF">FHS39_005066</name>
</gene>
<dbReference type="InterPro" id="IPR001242">
    <property type="entry name" value="Condensation_dom"/>
</dbReference>
<feature type="non-terminal residue" evidence="6">
    <location>
        <position position="1"/>
    </location>
</feature>
<dbReference type="GO" id="GO:0003824">
    <property type="term" value="F:catalytic activity"/>
    <property type="evidence" value="ECO:0007669"/>
    <property type="project" value="InterPro"/>
</dbReference>
<name>A0A7W7PN28_9ACTN</name>
<dbReference type="PROSITE" id="PS50075">
    <property type="entry name" value="CARRIER"/>
    <property type="match status" value="3"/>
</dbReference>
<dbReference type="Proteomes" id="UP000556084">
    <property type="component" value="Unassembled WGS sequence"/>
</dbReference>
<dbReference type="InterPro" id="IPR000873">
    <property type="entry name" value="AMP-dep_synth/lig_dom"/>
</dbReference>
<organism evidence="6 7">
    <name type="scientific">Streptomyces olivoverticillatus</name>
    <dbReference type="NCBI Taxonomy" id="66427"/>
    <lineage>
        <taxon>Bacteria</taxon>
        <taxon>Bacillati</taxon>
        <taxon>Actinomycetota</taxon>
        <taxon>Actinomycetes</taxon>
        <taxon>Kitasatosporales</taxon>
        <taxon>Streptomycetaceae</taxon>
        <taxon>Streptomyces</taxon>
    </lineage>
</organism>
<sequence length="2850" mass="310225">DGSLDFLGRIDKQVKVRGYRIELGEIEAALRGHAAVREAVVIAREGQDGDKSLVAYVVLENGELDAAGLRTHLGAGLPDYMVPAAYVSLDAIPLTPNGKLDHRALPAPDLGAFSASRYVAPRTPVEERLAAVWSEVLGLERVSVEDSFFDIGGDSIRAVRLVGGLRAAGYDVSVREVFEHRSIAELAGRLSGQVAGESLIDPVAPFALISDEDRAALPADVVDAYPLSQLQTGMLVEMLKAGDLHTYHNLTSFRIPDEHEFSLAALRQAVDIVAQRHDMLRTSMHLSGYSQPLQLVHETAEISVTMHDWRGLDAPELDRARREYAEQEWAAGFDLATAPLLRIAAQLEEEGAWRLTLSHCHAITEGWSYHSMLMEIQTCYRQLREGREPAVGEPLAVRYADFVAAELKSLADPEDRSFWQDVVAGHAPMRLPETWADEHGSDAEYHRQYVPYHDVEEGLRRLAVQAKASLKSVLLAAHVKVLSTLTSEDAFHTGVVYHGRLEAPDAERVLGMHLNSLPFPTVRPSGTWRELVERVYAQEAEIWTHRRYPLPAIQRDAGEGDRLVQVLFEHQNFHQVDEDDVDIDATLNSSPNEFALSAVARGGYINLGTSTSVISRANLERLASMYRSVLEAMAADAAGDASAARLPDGELERLVSEWNATTEFPVDECVHEVFAAQAARTPESVAVTCGDGALTYAEVNERANRLAHHLRALGAGPEALVGVSLERGIDLVPTLLGVLKSGAAYLPLDPVNPDDRLAYIVGDASAPIVVTQTALAGRVGGFFDGELVVVDGERDAAAIAARPGTDPEPLTGPDGMVYVIYTSGSTGKPKGVSLTHANVLRHFSATAGQLGFSETDVVTQSHSYAFDVSVWEMWGALLHGGRLVIVPNEISRSPHDFLDLLVDEQVTVLLQTPTAFRVLAAMAGDGDARFDRLGLRLVCFGGEKLESSDLRPWVARLGLDEPALLNLYGPTETTMHSAHRRLTADDLDRPGRSNIGQPLRDLRIHLLDAHGDLVPVGVPGEVCVGGPALARGYLNRPSLTAERFVPDPFGPAGARLYRTGDLARRLADGSLDFLGRIDSQVKVRGYRIELGEIEAALRGHAAVRDAVVIARADEAGDKSLVAYVVPEGAADAEEIRAHLGAGLPDYMVPAAYVTIDAVPLTSNGKLDHRALPAPDASAFSAGRHVAPRTPLEERLAAIWSEVLDVHQVGIEDNFFDIGGDSIRAVRLVGGLRATGYDVSVREVFEHRTIAALEARLSGQVAGESLIDPVAPFALISAEDKAALPADVVDAYPLSQLQTGMLVEMLAARSAGRNVYHNINSFRIPDEREFSLSVLRQAVNVVAERHDMLRTSMHLSGYSQPLQLVHETAELPVTVHDWRGLDSQELDRARREYAEQEWAAGFDLATAPLLRISAHVEEDGAWRLTMSNCHAVSEGWTLNTLMMEIVECYRHLREDRELPDYQAPSVRYADFVAAELDSLADPSDRSFWQDVAARHVPFDLPTVWADEAGKAEEGHGTRVPFADLEGDLRRLALRAKASMKSVLLAAHLKVLSTVTNEDAFHTGVVYHGRLEAPDAERVLGMHLNTVPFPAVRPSGTWRELVERVYAQEAEIWAHRRYPLPAIQRDAGNSERLITTLFDHQNFYQVDAEAVDTDGGLNEGSNECALSVVASDQHIELATSTDVVSRGNLERLASLYRLVLEAMAADPDGSATATYLPEDERARLLTEWNTAVEQPSDGSVHGVFADRAAATPDAVAVTFGDTELTYAQVNERANRLAHHLRTLGAGPDMLVGVMLERDIDLVPTLLGVLKSGAAYVPLDPTNPVDRLTYILGDSNAPILVTRAEHVTAFADVYDGDLVLLDGDDDCEAIAARPADDPTPVGTADSLMYVIYTSGSTGKPKGVTLTHANVLRMFATIREQMHFSAGDVVTQSHSFAFDFSVWEMWGALLHGGRLVIVPPEVSRSPEDLLDLLVTQRVTVLCQIPSAFRSLAAMADEGDARIDRLNLRAIVFGGEKLEVTAVRPWVARTGLDRTALINLYGPTEITVHCTLHELAADDFEHPSRSHLGHRIGDLRVHLLDAQQELVPTGVPGEIYVGGPGLARGYLGRPGLTAERFVPDPFGPAGARLYRTGDLARRLADGSLDFLGRIDSQVKVRGYRIELGEIEARLREHPAVREAVVAAPVTESGEKSLVAYVVGNDSAPDASLLREHLGTTLPAYMIPAAFVALDAIPLISGGKVDYRALPAPDREAFGASRFVAPQTPVEERLAVIWSDVLGVERVSTEDSFFDLGGDSLRAVRLVGAIRSVGYDVSIPDVFEYRTIAALARRLSGQEAGESLINAIAPFALISDEDRAALPADVVDAYPMSQIQTGMLAETMAASPEGRAVYHNLNSFRIRDDEPLSLAALQEAVDTVAGRHDILRTSMHLSGYSQPLQLVHATAGYPVTVRDLRGLDAQEQERLRTEFVAQQHAVVFDLTTAPLLHVTALVDSDDAWRLNFTYHHAISEGWSYNALMMEIVECYQHLRAGRELPEYEAPSVRYADFIAAELESLASEADRSFWRGVVDGHAPLRLPATWSGAAEASGERHGVRVPFADLEEGLRGLALKANTSLKSVLLAAHLKVMSAVTSDDAFHTGVVFHGRLEAPGADRVLGMHLNTIPFPAVRPMGTWRELVEQVYAQEVEIWTHRRYPLPAIQRESGNSRHLLSVLFEYLDFHHVDREKVDVAQGLNDGINEFAMNVIPTGGNINLGTTTDVISRADLGRLASMYRLVLEAMAADFDGDASAACLPEGARVGLAGEAVEWPGGSALEMFESQAASSPELVAVVCADERLSYEELEKRSNQLARHLLGLGVGA</sequence>
<dbReference type="FunFam" id="2.30.38.10:FF:000001">
    <property type="entry name" value="Non-ribosomal peptide synthetase PvdI"/>
    <property type="match status" value="2"/>
</dbReference>
<dbReference type="SMART" id="SM00823">
    <property type="entry name" value="PKS_PP"/>
    <property type="match status" value="3"/>
</dbReference>
<dbReference type="InterPro" id="IPR036736">
    <property type="entry name" value="ACP-like_sf"/>
</dbReference>
<dbReference type="EMBL" id="JACHJH010000014">
    <property type="protein sequence ID" value="MBB4895984.1"/>
    <property type="molecule type" value="Genomic_DNA"/>
</dbReference>
<comment type="cofactor">
    <cofactor evidence="1">
        <name>pantetheine 4'-phosphate</name>
        <dbReference type="ChEBI" id="CHEBI:47942"/>
    </cofactor>
</comment>
<dbReference type="Gene3D" id="1.10.1200.10">
    <property type="entry name" value="ACP-like"/>
    <property type="match status" value="3"/>
</dbReference>
<dbReference type="RefSeq" id="WP_184351771.1">
    <property type="nucleotide sequence ID" value="NZ_JACHJH010000014.1"/>
</dbReference>
<dbReference type="InterPro" id="IPR006162">
    <property type="entry name" value="Ppantetheine_attach_site"/>
</dbReference>
<dbReference type="Gene3D" id="3.30.559.10">
    <property type="entry name" value="Chloramphenicol acetyltransferase-like domain"/>
    <property type="match status" value="3"/>
</dbReference>
<keyword evidence="7" id="KW-1185">Reference proteome</keyword>
<dbReference type="GO" id="GO:0017000">
    <property type="term" value="P:antibiotic biosynthetic process"/>
    <property type="evidence" value="ECO:0007669"/>
    <property type="project" value="UniProtKB-ARBA"/>
</dbReference>
<dbReference type="PANTHER" id="PTHR45527">
    <property type="entry name" value="NONRIBOSOMAL PEPTIDE SYNTHETASE"/>
    <property type="match status" value="1"/>
</dbReference>
<dbReference type="Gene3D" id="3.30.559.30">
    <property type="entry name" value="Nonribosomal peptide synthetase, condensation domain"/>
    <property type="match status" value="3"/>
</dbReference>
<dbReference type="SUPFAM" id="SSF47336">
    <property type="entry name" value="ACP-like"/>
    <property type="match status" value="3"/>
</dbReference>
<evidence type="ECO:0000256" key="4">
    <source>
        <dbReference type="ARBA" id="ARBA00022553"/>
    </source>
</evidence>
<dbReference type="Pfam" id="PF00501">
    <property type="entry name" value="AMP-binding"/>
    <property type="match status" value="2"/>
</dbReference>
<dbReference type="InterPro" id="IPR025110">
    <property type="entry name" value="AMP-bd_C"/>
</dbReference>
<evidence type="ECO:0000256" key="3">
    <source>
        <dbReference type="ARBA" id="ARBA00022450"/>
    </source>
</evidence>
<evidence type="ECO:0000256" key="2">
    <source>
        <dbReference type="ARBA" id="ARBA00006432"/>
    </source>
</evidence>
<dbReference type="GO" id="GO:0031177">
    <property type="term" value="F:phosphopantetheine binding"/>
    <property type="evidence" value="ECO:0007669"/>
    <property type="project" value="InterPro"/>
</dbReference>
<dbReference type="CDD" id="cd17643">
    <property type="entry name" value="A_NRPS_Cytc1-like"/>
    <property type="match status" value="2"/>
</dbReference>
<reference evidence="6 7" key="1">
    <citation type="submission" date="2020-08" db="EMBL/GenBank/DDBJ databases">
        <title>Genomic Encyclopedia of Type Strains, Phase III (KMG-III): the genomes of soil and plant-associated and newly described type strains.</title>
        <authorList>
            <person name="Whitman W."/>
        </authorList>
    </citation>
    <scope>NUCLEOTIDE SEQUENCE [LARGE SCALE GENOMIC DNA]</scope>
    <source>
        <strain evidence="6 7">CECT 3266</strain>
    </source>
</reference>
<feature type="domain" description="Carrier" evidence="5">
    <location>
        <begin position="120"/>
        <end position="194"/>
    </location>
</feature>
<dbReference type="NCBIfam" id="NF003417">
    <property type="entry name" value="PRK04813.1"/>
    <property type="match status" value="4"/>
</dbReference>
<dbReference type="SUPFAM" id="SSF56801">
    <property type="entry name" value="Acetyl-CoA synthetase-like"/>
    <property type="match status" value="4"/>
</dbReference>
<dbReference type="Gene3D" id="3.40.50.980">
    <property type="match status" value="1"/>
</dbReference>
<keyword evidence="3" id="KW-0596">Phosphopantetheine</keyword>
<dbReference type="FunFam" id="3.40.50.980:FF:000002">
    <property type="entry name" value="Enterobactin synthetase component F"/>
    <property type="match status" value="1"/>
</dbReference>
<dbReference type="SUPFAM" id="SSF52777">
    <property type="entry name" value="CoA-dependent acyltransferases"/>
    <property type="match status" value="6"/>
</dbReference>
<protein>
    <submittedName>
        <fullName evidence="6">Amino acid adenylation domain-containing protein</fullName>
    </submittedName>
</protein>
<comment type="caution">
    <text evidence="6">The sequence shown here is derived from an EMBL/GenBank/DDBJ whole genome shotgun (WGS) entry which is preliminary data.</text>
</comment>
<dbReference type="InterPro" id="IPR020806">
    <property type="entry name" value="PKS_PP-bd"/>
</dbReference>
<dbReference type="GO" id="GO:0008610">
    <property type="term" value="P:lipid biosynthetic process"/>
    <property type="evidence" value="ECO:0007669"/>
    <property type="project" value="UniProtKB-ARBA"/>
</dbReference>
<evidence type="ECO:0000313" key="6">
    <source>
        <dbReference type="EMBL" id="MBB4895984.1"/>
    </source>
</evidence>
<accession>A0A7W7PN28</accession>
<dbReference type="GO" id="GO:0005737">
    <property type="term" value="C:cytoplasm"/>
    <property type="evidence" value="ECO:0007669"/>
    <property type="project" value="TreeGrafter"/>
</dbReference>
<feature type="domain" description="Carrier" evidence="5">
    <location>
        <begin position="2255"/>
        <end position="2329"/>
    </location>
</feature>
<dbReference type="Pfam" id="PF13193">
    <property type="entry name" value="AMP-binding_C"/>
    <property type="match status" value="3"/>
</dbReference>
<dbReference type="FunFam" id="1.10.1200.10:FF:000005">
    <property type="entry name" value="Nonribosomal peptide synthetase 1"/>
    <property type="match status" value="3"/>
</dbReference>
<dbReference type="FunFam" id="3.40.50.12780:FF:000012">
    <property type="entry name" value="Non-ribosomal peptide synthetase"/>
    <property type="match status" value="2"/>
</dbReference>
<feature type="domain" description="Carrier" evidence="5">
    <location>
        <begin position="1186"/>
        <end position="1260"/>
    </location>
</feature>
<dbReference type="InterPro" id="IPR045851">
    <property type="entry name" value="AMP-bd_C_sf"/>
</dbReference>
<dbReference type="Pfam" id="PF00550">
    <property type="entry name" value="PP-binding"/>
    <property type="match status" value="3"/>
</dbReference>
<dbReference type="GO" id="GO:0044550">
    <property type="term" value="P:secondary metabolite biosynthetic process"/>
    <property type="evidence" value="ECO:0007669"/>
    <property type="project" value="UniProtKB-ARBA"/>
</dbReference>
<dbReference type="InterPro" id="IPR010071">
    <property type="entry name" value="AA_adenyl_dom"/>
</dbReference>
<dbReference type="FunFam" id="3.40.50.980:FF:000001">
    <property type="entry name" value="Non-ribosomal peptide synthetase"/>
    <property type="match status" value="2"/>
</dbReference>
<evidence type="ECO:0000256" key="1">
    <source>
        <dbReference type="ARBA" id="ARBA00001957"/>
    </source>
</evidence>
<dbReference type="Gene3D" id="3.30.300.30">
    <property type="match status" value="3"/>
</dbReference>
<dbReference type="InterPro" id="IPR009081">
    <property type="entry name" value="PP-bd_ACP"/>
</dbReference>
<dbReference type="NCBIfam" id="TIGR01733">
    <property type="entry name" value="AA-adenyl-dom"/>
    <property type="match status" value="2"/>
</dbReference>
<dbReference type="Gene3D" id="3.40.50.12780">
    <property type="entry name" value="N-terminal domain of ligase-like"/>
    <property type="match status" value="2"/>
</dbReference>
<dbReference type="InterPro" id="IPR020845">
    <property type="entry name" value="AMP-binding_CS"/>
</dbReference>
<dbReference type="PANTHER" id="PTHR45527:SF1">
    <property type="entry name" value="FATTY ACID SYNTHASE"/>
    <property type="match status" value="1"/>
</dbReference>
<keyword evidence="4" id="KW-0597">Phosphoprotein</keyword>
<dbReference type="InterPro" id="IPR023213">
    <property type="entry name" value="CAT-like_dom_sf"/>
</dbReference>
<evidence type="ECO:0000259" key="5">
    <source>
        <dbReference type="PROSITE" id="PS50075"/>
    </source>
</evidence>
<dbReference type="PROSITE" id="PS00012">
    <property type="entry name" value="PHOSPHOPANTETHEINE"/>
    <property type="match status" value="3"/>
</dbReference>
<dbReference type="FunFam" id="3.30.300.30:FF:000010">
    <property type="entry name" value="Enterobactin synthetase component F"/>
    <property type="match status" value="3"/>
</dbReference>
<dbReference type="Pfam" id="PF00668">
    <property type="entry name" value="Condensation"/>
    <property type="match status" value="3"/>
</dbReference>